<dbReference type="PANTHER" id="PTHR43399">
    <property type="entry name" value="SUBTILISIN-RELATED"/>
    <property type="match status" value="1"/>
</dbReference>
<dbReference type="Gene3D" id="2.60.40.10">
    <property type="entry name" value="Immunoglobulins"/>
    <property type="match status" value="1"/>
</dbReference>
<gene>
    <name evidence="10" type="ORF">E1292_00470</name>
</gene>
<proteinExistence type="inferred from homology"/>
<evidence type="ECO:0000256" key="4">
    <source>
        <dbReference type="ARBA" id="ARBA00022825"/>
    </source>
</evidence>
<evidence type="ECO:0000256" key="6">
    <source>
        <dbReference type="PROSITE-ProRule" id="PRU01240"/>
    </source>
</evidence>
<feature type="active site" description="Charge relay system" evidence="5 6">
    <location>
        <position position="459"/>
    </location>
</feature>
<dbReference type="InterPro" id="IPR015500">
    <property type="entry name" value="Peptidase_S8_subtilisin-rel"/>
</dbReference>
<dbReference type="GO" id="GO:0005975">
    <property type="term" value="P:carbohydrate metabolic process"/>
    <property type="evidence" value="ECO:0007669"/>
    <property type="project" value="UniProtKB-ARBA"/>
</dbReference>
<comment type="similarity">
    <text evidence="1 6 7">Belongs to the peptidase S8 family.</text>
</comment>
<sequence>MPLARPLRNRLLALLAAASLTVPLAAVPSGAAQAAAAPPEAAPPGLALDGLGGGPYTVTLVTGDRVTLTPGPDGRFSIDAVPAPRPDGSVPDLHYTSFGQRDAVYVVSHDVLEQIQAGRVDRGLFNVAYLAANGYADNAAKRLPLIVEYAGEQSPSALRGKPRELAATGNAVALESIGAAATTVDKAKAADFWKSVVGDRPAARSLQGGVERLWLDSVVRVTLEDSVPQVGAPQAWQAGLDGKGVKVAVLDTGIDENHPDVAGKIVASKSFIPDQEVKDGHGHGTHVAATVAGSGAASDGRRKGVAPGADLIVGKVLGDSGSSTSSSLIEGMEWAAGEMDADIVSLSLGGNPTDGKDPLSQAVDGLTESTGALFVVAAGNAGREFTISTPGTATSALTVGAVDKSDKLTGFSSRGPRLGDHAIKPEITAPGAAIVAARAAGTSLGSPVDDHYTSLNGTSMATPHVSGAAAILLQQHPGWTPAQVKTALTASAQDVGATVYQQGAGRLDVARAVGQNVQAGQATADFGFHRFPIDGDLSRTLSYTNSGDQPVTLALTATGRTDRGEPMPEGALALDRNDVTVPAGGTAQVTLTIDHSALSPATYTGSVVAATSDDAVRLTTPIGAVLGPELHDLTVRMIHSDNPRGWKKDALTPAIVYVAPIEGAEGQGDWIKIGGPRTTVDWEKGATVQVPAGTYTVFAPLSETWIDDTGAHQEARLIDPEVSVPSDAEVVLDAAEAVRVTYDTPRPSEGHNRSTMFMRWVPEDVDKRGFFVSWGDIALTTNGRRDNLWVTPTERVTKGEFTFATQTTRVAPTLTMTLQGRKPERLDAQYPIFGASLGEESYAPDPSKMFSAKQTLQLVDVGFGTPEELAAADVRGKLAMVRRDPAALNSILYWQCWPEEPTFRALIDAGAAGIVVGQNEYRDYPGPAEHYMSCDVPGLSGVVAPATFLRTMVNELPIVFVPFADADRLRVRAAAGEVRIAVEGTPRTPYYYQLKPHEEGHIPDRLHYDFSKRKLATVEHELHGSGWRAITFSAWKPYEPAVADNRGAQSLPPFAPAPWRVTEYLGPVASDTVVRHAVGDAGLNTPRQLRYDRFDRPGRTKVAWDDGPKVPAVAPPLAGSVPDGYPMPFIPSDMGLCSGCRQGDLFWPSLRYSTSPDPHQIGQEARTHFGQFFGDETVRLERADGTEVPQVADPYIGDLLSYRLPPEPGRYRLTHQFDQTTTTWTFNSQTAKKDSVTDGYRCTGTWLEHWGNFPRTETPCRPEPLIFLRYDLGLDLSGQVTAGRKHRFTVTADRQPGKGHAPAVTGLDLQVSYDGGGTWTKAKVRPRGKGEFTAEVRHPGSATGPVTVRAEAWDRAGNRVAQTITAAFTLKK</sequence>
<feature type="signal peptide" evidence="8">
    <location>
        <begin position="1"/>
        <end position="34"/>
    </location>
</feature>
<keyword evidence="2 6" id="KW-0645">Protease</keyword>
<evidence type="ECO:0000256" key="2">
    <source>
        <dbReference type="ARBA" id="ARBA00022670"/>
    </source>
</evidence>
<evidence type="ECO:0000313" key="11">
    <source>
        <dbReference type="Proteomes" id="UP000295258"/>
    </source>
</evidence>
<feature type="active site" description="Charge relay system" evidence="5 6">
    <location>
        <position position="251"/>
    </location>
</feature>
<dbReference type="InterPro" id="IPR036852">
    <property type="entry name" value="Peptidase_S8/S53_dom_sf"/>
</dbReference>
<keyword evidence="8" id="KW-0732">Signal</keyword>
<accession>A0A4V2YCT4</accession>
<evidence type="ECO:0000256" key="8">
    <source>
        <dbReference type="SAM" id="SignalP"/>
    </source>
</evidence>
<keyword evidence="11" id="KW-1185">Reference proteome</keyword>
<dbReference type="InterPro" id="IPR051048">
    <property type="entry name" value="Peptidase_S8/S53_subtilisin"/>
</dbReference>
<dbReference type="InterPro" id="IPR013783">
    <property type="entry name" value="Ig-like_fold"/>
</dbReference>
<dbReference type="Gene3D" id="3.50.30.30">
    <property type="match status" value="1"/>
</dbReference>
<dbReference type="InterPro" id="IPR000209">
    <property type="entry name" value="Peptidase_S8/S53_dom"/>
</dbReference>
<feature type="active site" description="Charge relay system" evidence="5 6">
    <location>
        <position position="283"/>
    </location>
</feature>
<dbReference type="EMBL" id="SMKO01000001">
    <property type="protein sequence ID" value="TDD12776.1"/>
    <property type="molecule type" value="Genomic_DNA"/>
</dbReference>
<dbReference type="PANTHER" id="PTHR43399:SF4">
    <property type="entry name" value="CELL WALL-ASSOCIATED PROTEASE"/>
    <property type="match status" value="1"/>
</dbReference>
<dbReference type="Pfam" id="PF00082">
    <property type="entry name" value="Peptidase_S8"/>
    <property type="match status" value="1"/>
</dbReference>
<dbReference type="Gene3D" id="3.40.50.200">
    <property type="entry name" value="Peptidase S8/S53 domain"/>
    <property type="match status" value="1"/>
</dbReference>
<dbReference type="PROSITE" id="PS51892">
    <property type="entry name" value="SUBTILASE"/>
    <property type="match status" value="1"/>
</dbReference>
<evidence type="ECO:0000256" key="7">
    <source>
        <dbReference type="RuleBase" id="RU003355"/>
    </source>
</evidence>
<evidence type="ECO:0000313" key="10">
    <source>
        <dbReference type="EMBL" id="TDD12776.1"/>
    </source>
</evidence>
<dbReference type="GO" id="GO:0004252">
    <property type="term" value="F:serine-type endopeptidase activity"/>
    <property type="evidence" value="ECO:0007669"/>
    <property type="project" value="UniProtKB-UniRule"/>
</dbReference>
<evidence type="ECO:0000256" key="1">
    <source>
        <dbReference type="ARBA" id="ARBA00011073"/>
    </source>
</evidence>
<protein>
    <submittedName>
        <fullName evidence="10">Serine protease</fullName>
    </submittedName>
</protein>
<keyword evidence="4 6" id="KW-0720">Serine protease</keyword>
<dbReference type="InterPro" id="IPR023828">
    <property type="entry name" value="Peptidase_S8_Ser-AS"/>
</dbReference>
<dbReference type="PRINTS" id="PR00723">
    <property type="entry name" value="SUBTILISIN"/>
</dbReference>
<dbReference type="Proteomes" id="UP000295258">
    <property type="component" value="Unassembled WGS sequence"/>
</dbReference>
<dbReference type="SUPFAM" id="SSF52025">
    <property type="entry name" value="PA domain"/>
    <property type="match status" value="1"/>
</dbReference>
<dbReference type="PROSITE" id="PS00136">
    <property type="entry name" value="SUBTILASE_ASP"/>
    <property type="match status" value="1"/>
</dbReference>
<keyword evidence="3 6" id="KW-0378">Hydrolase</keyword>
<evidence type="ECO:0000259" key="9">
    <source>
        <dbReference type="Pfam" id="PF00082"/>
    </source>
</evidence>
<reference evidence="10 11" key="1">
    <citation type="submission" date="2019-03" db="EMBL/GenBank/DDBJ databases">
        <title>Draft genome sequences of novel Actinobacteria.</title>
        <authorList>
            <person name="Sahin N."/>
            <person name="Ay H."/>
            <person name="Saygin H."/>
        </authorList>
    </citation>
    <scope>NUCLEOTIDE SEQUENCE [LARGE SCALE GENOMIC DNA]</scope>
    <source>
        <strain evidence="10 11">KC310</strain>
    </source>
</reference>
<dbReference type="InterPro" id="IPR046450">
    <property type="entry name" value="PA_dom_sf"/>
</dbReference>
<organism evidence="10 11">
    <name type="scientific">Nonomuraea deserti</name>
    <dbReference type="NCBI Taxonomy" id="1848322"/>
    <lineage>
        <taxon>Bacteria</taxon>
        <taxon>Bacillati</taxon>
        <taxon>Actinomycetota</taxon>
        <taxon>Actinomycetes</taxon>
        <taxon>Streptosporangiales</taxon>
        <taxon>Streptosporangiaceae</taxon>
        <taxon>Nonomuraea</taxon>
    </lineage>
</organism>
<name>A0A4V2YCT4_9ACTN</name>
<dbReference type="GO" id="GO:0006508">
    <property type="term" value="P:proteolysis"/>
    <property type="evidence" value="ECO:0007669"/>
    <property type="project" value="UniProtKB-KW"/>
</dbReference>
<dbReference type="InterPro" id="IPR023827">
    <property type="entry name" value="Peptidase_S8_Asp-AS"/>
</dbReference>
<feature type="chain" id="PRO_5020381922" evidence="8">
    <location>
        <begin position="35"/>
        <end position="1372"/>
    </location>
</feature>
<comment type="caution">
    <text evidence="10">The sequence shown here is derived from an EMBL/GenBank/DDBJ whole genome shotgun (WGS) entry which is preliminary data.</text>
</comment>
<dbReference type="PROSITE" id="PS00138">
    <property type="entry name" value="SUBTILASE_SER"/>
    <property type="match status" value="1"/>
</dbReference>
<evidence type="ECO:0000256" key="3">
    <source>
        <dbReference type="ARBA" id="ARBA00022801"/>
    </source>
</evidence>
<dbReference type="SUPFAM" id="SSF52743">
    <property type="entry name" value="Subtilisin-like"/>
    <property type="match status" value="1"/>
</dbReference>
<feature type="domain" description="Peptidase S8/S53" evidence="9">
    <location>
        <begin position="242"/>
        <end position="505"/>
    </location>
</feature>
<evidence type="ECO:0000256" key="5">
    <source>
        <dbReference type="PIRSR" id="PIRSR615500-1"/>
    </source>
</evidence>